<evidence type="ECO:0000313" key="1">
    <source>
        <dbReference type="EMBL" id="MDQ0427697.1"/>
    </source>
</evidence>
<evidence type="ECO:0008006" key="3">
    <source>
        <dbReference type="Google" id="ProtNLM"/>
    </source>
</evidence>
<proteinExistence type="predicted"/>
<name>A0ABU0GQR4_9BACL</name>
<evidence type="ECO:0000313" key="2">
    <source>
        <dbReference type="Proteomes" id="UP001241988"/>
    </source>
</evidence>
<protein>
    <recommendedName>
        <fullName evidence="3">BH0509 family protein</fullName>
    </recommendedName>
</protein>
<keyword evidence="2" id="KW-1185">Reference proteome</keyword>
<dbReference type="Proteomes" id="UP001241988">
    <property type="component" value="Unassembled WGS sequence"/>
</dbReference>
<reference evidence="1 2" key="1">
    <citation type="submission" date="2023-07" db="EMBL/GenBank/DDBJ databases">
        <title>Genomic Encyclopedia of Type Strains, Phase IV (KMG-IV): sequencing the most valuable type-strain genomes for metagenomic binning, comparative biology and taxonomic classification.</title>
        <authorList>
            <person name="Goeker M."/>
        </authorList>
    </citation>
    <scope>NUCLEOTIDE SEQUENCE [LARGE SCALE GENOMIC DNA]</scope>
    <source>
        <strain evidence="1 2">DSM 16419</strain>
    </source>
</reference>
<organism evidence="1 2">
    <name type="scientific">Planomicrobium stackebrandtii</name>
    <dbReference type="NCBI Taxonomy" id="253160"/>
    <lineage>
        <taxon>Bacteria</taxon>
        <taxon>Bacillati</taxon>
        <taxon>Bacillota</taxon>
        <taxon>Bacilli</taxon>
        <taxon>Bacillales</taxon>
        <taxon>Caryophanaceae</taxon>
        <taxon>Planomicrobium</taxon>
    </lineage>
</organism>
<sequence>MTKEEREAMILTLSVMTFKAPEYFDKMNDRRLAEEYDRMMEIV</sequence>
<dbReference type="EMBL" id="JAUSWB010000001">
    <property type="protein sequence ID" value="MDQ0427697.1"/>
    <property type="molecule type" value="Genomic_DNA"/>
</dbReference>
<gene>
    <name evidence="1" type="ORF">QOZ98_000522</name>
</gene>
<comment type="caution">
    <text evidence="1">The sequence shown here is derived from an EMBL/GenBank/DDBJ whole genome shotgun (WGS) entry which is preliminary data.</text>
</comment>
<accession>A0ABU0GQR4</accession>
<dbReference type="RefSeq" id="WP_308785968.1">
    <property type="nucleotide sequence ID" value="NZ_JAUSWB010000001.1"/>
</dbReference>